<name>A0ABQ5MBK5_9FIRM</name>
<reference evidence="1 2" key="1">
    <citation type="journal article" date="2024" name="Int. J. Syst. Evol. Microbiol.">
        <title>Lacrimispora brassicae sp. nov. isolated from fermented cabbage, and proposal of Clostridium indicum Gundawar et al. 2019 and Clostridium methoxybenzovorans Mechichi et al. 1999 as heterotypic synonyms of Lacrimispora amygdalina (Parshina et al. 2003) Haas and Blanchard 2020 and Lacrimispora indolis (McClung and McCoy 1957) Haas and Blanchard 2020, respectively.</title>
        <authorList>
            <person name="Kobayashi H."/>
            <person name="Tanizawa Y."/>
            <person name="Sakamoto M."/>
            <person name="Ohkuma M."/>
            <person name="Tohno M."/>
        </authorList>
    </citation>
    <scope>NUCLEOTIDE SEQUENCE [LARGE SCALE GENOMIC DNA]</scope>
    <source>
        <strain evidence="1 2">DSM 12857</strain>
    </source>
</reference>
<evidence type="ECO:0000313" key="1">
    <source>
        <dbReference type="EMBL" id="GLB32233.1"/>
    </source>
</evidence>
<organism evidence="1 2">
    <name type="scientific">Lacrimispora amygdalina</name>
    <dbReference type="NCBI Taxonomy" id="253257"/>
    <lineage>
        <taxon>Bacteria</taxon>
        <taxon>Bacillati</taxon>
        <taxon>Bacillota</taxon>
        <taxon>Clostridia</taxon>
        <taxon>Lachnospirales</taxon>
        <taxon>Lachnospiraceae</taxon>
        <taxon>Lacrimispora</taxon>
    </lineage>
</organism>
<proteinExistence type="predicted"/>
<dbReference type="NCBIfam" id="NF047593">
    <property type="entry name" value="IS66_ISAeme5_TnpA"/>
    <property type="match status" value="1"/>
</dbReference>
<evidence type="ECO:0008006" key="3">
    <source>
        <dbReference type="Google" id="ProtNLM"/>
    </source>
</evidence>
<protein>
    <recommendedName>
        <fullName evidence="3">Transposase</fullName>
    </recommendedName>
</protein>
<keyword evidence="2" id="KW-1185">Reference proteome</keyword>
<gene>
    <name evidence="1" type="ORF">LAD12857_41560</name>
</gene>
<accession>A0ABQ5MBK5</accession>
<sequence length="119" mass="13471">MSKSDNDQYWLDLIAQCRKSELTDRQWCLANGVSPSTFYYHIKTLRNKACDIPMVIQSEQSSHQDVVPISFIDETPVTKIKPTELAAVRISLHGMNIEILNHAEQSVIANTLLALQKLC</sequence>
<comment type="caution">
    <text evidence="1">The sequence shown here is derived from an EMBL/GenBank/DDBJ whole genome shotgun (WGS) entry which is preliminary data.</text>
</comment>
<evidence type="ECO:0000313" key="2">
    <source>
        <dbReference type="Proteomes" id="UP001419084"/>
    </source>
</evidence>
<dbReference type="EMBL" id="BRPJ01000088">
    <property type="protein sequence ID" value="GLB32233.1"/>
    <property type="molecule type" value="Genomic_DNA"/>
</dbReference>
<dbReference type="RefSeq" id="WP_346066147.1">
    <property type="nucleotide sequence ID" value="NZ_BRPJ01000088.1"/>
</dbReference>
<dbReference type="Proteomes" id="UP001419084">
    <property type="component" value="Unassembled WGS sequence"/>
</dbReference>